<feature type="transmembrane region" description="Helical" evidence="10">
    <location>
        <begin position="184"/>
        <end position="207"/>
    </location>
</feature>
<keyword evidence="3" id="KW-0813">Transport</keyword>
<dbReference type="Pfam" id="PF13715">
    <property type="entry name" value="CarbopepD_reg_2"/>
    <property type="match status" value="1"/>
</dbReference>
<proteinExistence type="inferred from homology"/>
<dbReference type="EMBL" id="RAPQ01000009">
    <property type="protein sequence ID" value="RKE02501.1"/>
    <property type="molecule type" value="Genomic_DNA"/>
</dbReference>
<protein>
    <submittedName>
        <fullName evidence="12">Outer membrane transport energization protein TonB</fullName>
    </submittedName>
</protein>
<comment type="subcellular location">
    <subcellularLocation>
        <location evidence="1">Cell inner membrane</location>
        <topology evidence="1">Single-pass membrane protein</topology>
        <orientation evidence="1">Periplasmic side</orientation>
    </subcellularLocation>
</comment>
<keyword evidence="9 10" id="KW-0472">Membrane</keyword>
<dbReference type="SUPFAM" id="SSF74653">
    <property type="entry name" value="TolA/TonB C-terminal domain"/>
    <property type="match status" value="2"/>
</dbReference>
<evidence type="ECO:0000259" key="11">
    <source>
        <dbReference type="PROSITE" id="PS52015"/>
    </source>
</evidence>
<accession>A0A419X455</accession>
<evidence type="ECO:0000256" key="9">
    <source>
        <dbReference type="ARBA" id="ARBA00023136"/>
    </source>
</evidence>
<dbReference type="GO" id="GO:0031992">
    <property type="term" value="F:energy transducer activity"/>
    <property type="evidence" value="ECO:0007669"/>
    <property type="project" value="TreeGrafter"/>
</dbReference>
<dbReference type="InterPro" id="IPR008969">
    <property type="entry name" value="CarboxyPept-like_regulatory"/>
</dbReference>
<feature type="transmembrane region" description="Helical" evidence="10">
    <location>
        <begin position="227"/>
        <end position="250"/>
    </location>
</feature>
<dbReference type="CDD" id="cd07341">
    <property type="entry name" value="M56_BlaR1_MecR1_like"/>
    <property type="match status" value="1"/>
</dbReference>
<keyword evidence="4" id="KW-1003">Cell membrane</keyword>
<dbReference type="GO" id="GO:0055085">
    <property type="term" value="P:transmembrane transport"/>
    <property type="evidence" value="ECO:0007669"/>
    <property type="project" value="InterPro"/>
</dbReference>
<dbReference type="AlphaFoldDB" id="A0A419X455"/>
<comment type="caution">
    <text evidence="12">The sequence shown here is derived from an EMBL/GenBank/DDBJ whole genome shotgun (WGS) entry which is preliminary data.</text>
</comment>
<keyword evidence="7" id="KW-0653">Protein transport</keyword>
<feature type="transmembrane region" description="Helical" evidence="10">
    <location>
        <begin position="91"/>
        <end position="111"/>
    </location>
</feature>
<keyword evidence="6 10" id="KW-0812">Transmembrane</keyword>
<feature type="transmembrane region" description="Helical" evidence="10">
    <location>
        <begin position="271"/>
        <end position="289"/>
    </location>
</feature>
<dbReference type="GO" id="GO:0098797">
    <property type="term" value="C:plasma membrane protein complex"/>
    <property type="evidence" value="ECO:0007669"/>
    <property type="project" value="TreeGrafter"/>
</dbReference>
<evidence type="ECO:0000256" key="4">
    <source>
        <dbReference type="ARBA" id="ARBA00022475"/>
    </source>
</evidence>
<feature type="domain" description="TonB C-terminal" evidence="11">
    <location>
        <begin position="558"/>
        <end position="654"/>
    </location>
</feature>
<feature type="transmembrane region" description="Helical" evidence="10">
    <location>
        <begin position="6"/>
        <end position="25"/>
    </location>
</feature>
<dbReference type="InterPro" id="IPR008756">
    <property type="entry name" value="Peptidase_M56"/>
</dbReference>
<evidence type="ECO:0000313" key="13">
    <source>
        <dbReference type="Proteomes" id="UP000284531"/>
    </source>
</evidence>
<dbReference type="Gene3D" id="2.60.40.1120">
    <property type="entry name" value="Carboxypeptidase-like, regulatory domain"/>
    <property type="match status" value="1"/>
</dbReference>
<dbReference type="PANTHER" id="PTHR33446">
    <property type="entry name" value="PROTEIN TONB-RELATED"/>
    <property type="match status" value="1"/>
</dbReference>
<keyword evidence="5" id="KW-0997">Cell inner membrane</keyword>
<reference evidence="12 13" key="1">
    <citation type="submission" date="2018-09" db="EMBL/GenBank/DDBJ databases">
        <title>Genomic Encyclopedia of Archaeal and Bacterial Type Strains, Phase II (KMG-II): from individual species to whole genera.</title>
        <authorList>
            <person name="Goeker M."/>
        </authorList>
    </citation>
    <scope>NUCLEOTIDE SEQUENCE [LARGE SCALE GENOMIC DNA]</scope>
    <source>
        <strain evidence="12 13">DSM 21950</strain>
    </source>
</reference>
<comment type="similarity">
    <text evidence="2">Belongs to the TonB family.</text>
</comment>
<gene>
    <name evidence="12" type="ORF">BXY64_2591</name>
</gene>
<evidence type="ECO:0000256" key="7">
    <source>
        <dbReference type="ARBA" id="ARBA00022927"/>
    </source>
</evidence>
<name>A0A419X455_9BACT</name>
<dbReference type="InterPro" id="IPR051045">
    <property type="entry name" value="TonB-dependent_transducer"/>
</dbReference>
<evidence type="ECO:0000256" key="5">
    <source>
        <dbReference type="ARBA" id="ARBA00022519"/>
    </source>
</evidence>
<dbReference type="PANTHER" id="PTHR33446:SF2">
    <property type="entry name" value="PROTEIN TONB"/>
    <property type="match status" value="1"/>
</dbReference>
<dbReference type="Gene3D" id="3.30.1150.10">
    <property type="match status" value="2"/>
</dbReference>
<dbReference type="InterPro" id="IPR006260">
    <property type="entry name" value="TonB/TolA_C"/>
</dbReference>
<feature type="transmembrane region" description="Helical" evidence="10">
    <location>
        <begin position="37"/>
        <end position="56"/>
    </location>
</feature>
<dbReference type="InterPro" id="IPR037682">
    <property type="entry name" value="TonB_C"/>
</dbReference>
<dbReference type="Proteomes" id="UP000284531">
    <property type="component" value="Unassembled WGS sequence"/>
</dbReference>
<dbReference type="NCBIfam" id="TIGR01352">
    <property type="entry name" value="tonB_Cterm"/>
    <property type="match status" value="2"/>
</dbReference>
<evidence type="ECO:0000256" key="2">
    <source>
        <dbReference type="ARBA" id="ARBA00006555"/>
    </source>
</evidence>
<sequence length="663" mass="74803">MNEFFYYLIQSSGILAAFYVLYFLFLRNERFFAEIRWFLMMSIVLAVFLPLVKIPYTVLVEASQVNVSSDLSVGDWIAGSIPEVMSDNKTFYSIPVLLMGIYLMVSLVLLIRSGIKVWQIWSMIVGKEFVEKDNCKVILLDEKIPAFSFFGYVVINRGEFENEELRNIFIHEKVHALQKHWIDLLLVEILSIVFWFNPFVWLFQIAIKQTHELLADDGVIARGFGIGQYQAILINQLMGAEVVGLANNFNHSINKKRMIMMSKEKGPKIRRYKLLFMIPVVAAVLVFNMKAIKVHAQEVEIVEIQNSEKVKISGLILAENNKPTAGAAILVENSAVGTVSDSDGKFELEVAKDANIRISFIGFQTRKMAVEDFILNGNKENNYFLKIKLKSQKGEVLPSEGNDWSSNEKVKKNKFDENEIFVVVEDMPQFPGGNKAKLEHIAKAIKYPKEAIDKGIKGVVFVRFIVSKSGSIKDVKVIRGVHPLIDKEALRVIEEMPNWIPGKQNGKKVNVAYTLPVRFGTNDKGGVEKVAVTKKDNIVFINGKKAYNMVDNMPKFPGGHLEIQKFLARTLVYPKVAQDNGIQGRVFVSFIVNKDGKVSDPKIVRGVDPSLDKEAIRVVNSMPQWEAGKQDGKPVNVIYTVPINFKLGKGNDASIQIEKVKSE</sequence>
<organism evidence="12 13">
    <name type="scientific">Marinifilum flexuosum</name>
    <dbReference type="NCBI Taxonomy" id="1117708"/>
    <lineage>
        <taxon>Bacteria</taxon>
        <taxon>Pseudomonadati</taxon>
        <taxon>Bacteroidota</taxon>
        <taxon>Bacteroidia</taxon>
        <taxon>Marinilabiliales</taxon>
        <taxon>Marinifilaceae</taxon>
    </lineage>
</organism>
<dbReference type="RefSeq" id="WP_120240360.1">
    <property type="nucleotide sequence ID" value="NZ_RAPQ01000009.1"/>
</dbReference>
<evidence type="ECO:0000256" key="8">
    <source>
        <dbReference type="ARBA" id="ARBA00022989"/>
    </source>
</evidence>
<dbReference type="GO" id="GO:0015031">
    <property type="term" value="P:protein transport"/>
    <property type="evidence" value="ECO:0007669"/>
    <property type="project" value="UniProtKB-KW"/>
</dbReference>
<dbReference type="SUPFAM" id="SSF49464">
    <property type="entry name" value="Carboxypeptidase regulatory domain-like"/>
    <property type="match status" value="1"/>
</dbReference>
<evidence type="ECO:0000256" key="10">
    <source>
        <dbReference type="SAM" id="Phobius"/>
    </source>
</evidence>
<dbReference type="Pfam" id="PF03544">
    <property type="entry name" value="TonB_C"/>
    <property type="match status" value="2"/>
</dbReference>
<dbReference type="Pfam" id="PF05569">
    <property type="entry name" value="Peptidase_M56"/>
    <property type="match status" value="1"/>
</dbReference>
<evidence type="ECO:0000256" key="3">
    <source>
        <dbReference type="ARBA" id="ARBA00022448"/>
    </source>
</evidence>
<dbReference type="PROSITE" id="PS52015">
    <property type="entry name" value="TONB_CTD"/>
    <property type="match status" value="2"/>
</dbReference>
<keyword evidence="13" id="KW-1185">Reference proteome</keyword>
<keyword evidence="8 10" id="KW-1133">Transmembrane helix</keyword>
<dbReference type="OrthoDB" id="9814002at2"/>
<feature type="domain" description="TonB C-terminal" evidence="11">
    <location>
        <begin position="432"/>
        <end position="528"/>
    </location>
</feature>
<evidence type="ECO:0000313" key="12">
    <source>
        <dbReference type="EMBL" id="RKE02501.1"/>
    </source>
</evidence>
<evidence type="ECO:0000256" key="6">
    <source>
        <dbReference type="ARBA" id="ARBA00022692"/>
    </source>
</evidence>
<dbReference type="FunFam" id="3.30.1150.10:FF:000002">
    <property type="entry name" value="Energy transducer TonB"/>
    <property type="match status" value="2"/>
</dbReference>
<evidence type="ECO:0000256" key="1">
    <source>
        <dbReference type="ARBA" id="ARBA00004383"/>
    </source>
</evidence>